<proteinExistence type="predicted"/>
<dbReference type="RefSeq" id="WP_013737360.1">
    <property type="nucleotide sequence ID" value="NC_015435.1"/>
</dbReference>
<sequence>MYYVYKFRDHFIAGVNHVVPNYFQDIVFIRQEGNKWNVISAERFRHQDPELLKIRDLVKFSTHVEDLKKAVSDLMKEGIKLEEIRNPPFPKSFIDGKKKIQAEFD</sequence>
<dbReference type="AlphaFoldDB" id="F4G1X3"/>
<dbReference type="PATRIC" id="fig|1006006.8.peg.756"/>
<reference evidence="1 2" key="1">
    <citation type="journal article" date="2011" name="J. Bacteriol.">
        <title>Complete genome sequence of Metallosphaera cuprina, a metal sulfide-oxidizing archaeon from a hot spring.</title>
        <authorList>
            <person name="Liu L.J."/>
            <person name="You X.Y."/>
            <person name="Zheng H."/>
            <person name="Wang S."/>
            <person name="Jiang C.Y."/>
            <person name="Liu S.J."/>
        </authorList>
    </citation>
    <scope>NUCLEOTIDE SEQUENCE [LARGE SCALE GENOMIC DNA]</scope>
    <source>
        <strain evidence="1 2">Ar-4</strain>
    </source>
</reference>
<gene>
    <name evidence="1" type="ordered locus">Mcup_0757</name>
</gene>
<evidence type="ECO:0000313" key="1">
    <source>
        <dbReference type="EMBL" id="AEB94862.1"/>
    </source>
</evidence>
<dbReference type="eggNOG" id="arCOG05972">
    <property type="taxonomic scope" value="Archaea"/>
</dbReference>
<evidence type="ECO:0000313" key="2">
    <source>
        <dbReference type="Proteomes" id="UP000007812"/>
    </source>
</evidence>
<dbReference type="KEGG" id="mcn:Mcup_0757"/>
<dbReference type="Proteomes" id="UP000007812">
    <property type="component" value="Chromosome"/>
</dbReference>
<dbReference type="EMBL" id="CP002656">
    <property type="protein sequence ID" value="AEB94862.1"/>
    <property type="molecule type" value="Genomic_DNA"/>
</dbReference>
<dbReference type="OrthoDB" id="33021at2157"/>
<accession>F4G1X3</accession>
<keyword evidence="2" id="KW-1185">Reference proteome</keyword>
<protein>
    <submittedName>
        <fullName evidence="1">Uncharacterized protein</fullName>
    </submittedName>
</protein>
<name>F4G1X3_METCR</name>
<dbReference type="HOGENOM" id="CLU_2230493_0_0_2"/>
<dbReference type="GeneID" id="10492948"/>
<organism evidence="1 2">
    <name type="scientific">Metallosphaera cuprina (strain Ar-4)</name>
    <dbReference type="NCBI Taxonomy" id="1006006"/>
    <lineage>
        <taxon>Archaea</taxon>
        <taxon>Thermoproteota</taxon>
        <taxon>Thermoprotei</taxon>
        <taxon>Sulfolobales</taxon>
        <taxon>Sulfolobaceae</taxon>
        <taxon>Metallosphaera</taxon>
    </lineage>
</organism>